<name>A0A1C3Y8M7_9HYPH</name>
<organism evidence="1 2">
    <name type="scientific">Rhizobium aethiopicum</name>
    <dbReference type="NCBI Taxonomy" id="1138170"/>
    <lineage>
        <taxon>Bacteria</taxon>
        <taxon>Pseudomonadati</taxon>
        <taxon>Pseudomonadota</taxon>
        <taxon>Alphaproteobacteria</taxon>
        <taxon>Hyphomicrobiales</taxon>
        <taxon>Rhizobiaceae</taxon>
        <taxon>Rhizobium/Agrobacterium group</taxon>
        <taxon>Rhizobium</taxon>
    </lineage>
</organism>
<dbReference type="AlphaFoldDB" id="A0A1C3Y8M7"/>
<proteinExistence type="predicted"/>
<evidence type="ECO:0000313" key="2">
    <source>
        <dbReference type="Proteomes" id="UP000198723"/>
    </source>
</evidence>
<dbReference type="Proteomes" id="UP000198723">
    <property type="component" value="Unassembled WGS sequence"/>
</dbReference>
<dbReference type="EMBL" id="FMAJ01000013">
    <property type="protein sequence ID" value="SCB60765.1"/>
    <property type="molecule type" value="Genomic_DNA"/>
</dbReference>
<sequence length="50" mass="5380">MLNPCCGHTEIFATIRSAVNPQPDTGTEYSRSAVPGTVKDVTVNTNMIKN</sequence>
<gene>
    <name evidence="1" type="ORF">GA0061105_1134</name>
</gene>
<reference evidence="1 2" key="1">
    <citation type="submission" date="2016-08" db="EMBL/GenBank/DDBJ databases">
        <authorList>
            <person name="Seilhamer J.J."/>
        </authorList>
    </citation>
    <scope>NUCLEOTIDE SEQUENCE [LARGE SCALE GENOMIC DNA]</scope>
    <source>
        <strain evidence="1 2">HBR26</strain>
    </source>
</reference>
<protein>
    <submittedName>
        <fullName evidence="1">Uncharacterized protein</fullName>
    </submittedName>
</protein>
<accession>A0A1C3Y8M7</accession>
<evidence type="ECO:0000313" key="1">
    <source>
        <dbReference type="EMBL" id="SCB60765.1"/>
    </source>
</evidence>